<dbReference type="EMBL" id="SGJD01004904">
    <property type="protein sequence ID" value="KAB0390973.1"/>
    <property type="molecule type" value="Genomic_DNA"/>
</dbReference>
<dbReference type="Gene3D" id="1.20.1280.50">
    <property type="match status" value="1"/>
</dbReference>
<feature type="non-terminal residue" evidence="4">
    <location>
        <position position="1"/>
    </location>
</feature>
<dbReference type="InterPro" id="IPR032675">
    <property type="entry name" value="LRR_dom_sf"/>
</dbReference>
<proteinExistence type="predicted"/>
<keyword evidence="5" id="KW-1185">Reference proteome</keyword>
<sequence length="527" mass="58516">AELERKAAELETARQESARLGREKEELEERASELSRQVDVSVELLASLKQDLVHKEQELSRKQQEVVQIDQFLKETAAREASAKLRLQQACSRIPAASQSSGCYDSDSLELPRPEEGAPEDSGPGGLGTRGGSGRGRRAERGSPSRSNEVISPEILKMRAALFCIFTYLDTRTLLHAAEVCRDWRFVARHPAVWTRVLLENARVCSKFLAMLAQWCTQAHSLTLQNLKPRQRGKKESKEEYARSTRGCLEAGLESLLKAAGGNLLILRISHCPNILTDRSLWLASCYCRALQAVTYRWVHTARSKASGPRDPWALHILPPGLSGKGTQELCGPRERSRGHQSWWPQLCLFNRSATDPVGHEVIWALGAGCREIVSLQQPTRFSNRCLQMIGRCWPHLRALGVGGAGCGVQGLASLARNCMRLQVLELDHVSEITQEVAAEVCREGLKGLEMLVLTATPVTPKALLHFNSICRNLKSIVVQVGIADYFKEPSSPEAQKLFEDMVTKLQALRRRPGFSKILHIKVEGGC</sequence>
<feature type="region of interest" description="Disordered" evidence="2">
    <location>
        <begin position="1"/>
        <end position="36"/>
    </location>
</feature>
<name>A0A643BST2_BALPH</name>
<dbReference type="Proteomes" id="UP000437017">
    <property type="component" value="Unassembled WGS sequence"/>
</dbReference>
<evidence type="ECO:0000313" key="4">
    <source>
        <dbReference type="EMBL" id="KAB0390973.1"/>
    </source>
</evidence>
<dbReference type="CDD" id="cd22109">
    <property type="entry name" value="F-box_FBXO41"/>
    <property type="match status" value="1"/>
</dbReference>
<keyword evidence="1" id="KW-0833">Ubl conjugation pathway</keyword>
<feature type="compositionally biased region" description="Gly residues" evidence="2">
    <location>
        <begin position="123"/>
        <end position="134"/>
    </location>
</feature>
<dbReference type="InterPro" id="IPR001810">
    <property type="entry name" value="F-box_dom"/>
</dbReference>
<feature type="domain" description="F-box" evidence="3">
    <location>
        <begin position="162"/>
        <end position="199"/>
    </location>
</feature>
<evidence type="ECO:0000256" key="1">
    <source>
        <dbReference type="ARBA" id="ARBA00022786"/>
    </source>
</evidence>
<comment type="caution">
    <text evidence="4">The sequence shown here is derived from an EMBL/GenBank/DDBJ whole genome shotgun (WGS) entry which is preliminary data.</text>
</comment>
<dbReference type="Gene3D" id="3.80.10.10">
    <property type="entry name" value="Ribonuclease Inhibitor"/>
    <property type="match status" value="1"/>
</dbReference>
<dbReference type="Pfam" id="PF12937">
    <property type="entry name" value="F-box-like"/>
    <property type="match status" value="1"/>
</dbReference>
<dbReference type="PANTHER" id="PTHR15739">
    <property type="entry name" value="ZINC FINGER PROTEIN"/>
    <property type="match status" value="1"/>
</dbReference>
<accession>A0A643BST2</accession>
<reference evidence="4 5" key="1">
    <citation type="journal article" date="2019" name="PLoS ONE">
        <title>Genomic analyses reveal an absence of contemporary introgressive admixture between fin whales and blue whales, despite known hybrids.</title>
        <authorList>
            <person name="Westbury M.V."/>
            <person name="Petersen B."/>
            <person name="Lorenzen E.D."/>
        </authorList>
    </citation>
    <scope>NUCLEOTIDE SEQUENCE [LARGE SCALE GENOMIC DNA]</scope>
    <source>
        <strain evidence="4">FinWhale-01</strain>
    </source>
</reference>
<dbReference type="AlphaFoldDB" id="A0A643BST2"/>
<dbReference type="InterPro" id="IPR052283">
    <property type="entry name" value="GenomicStab_NeuMorph_Reg"/>
</dbReference>
<evidence type="ECO:0000256" key="2">
    <source>
        <dbReference type="SAM" id="MobiDB-lite"/>
    </source>
</evidence>
<dbReference type="OrthoDB" id="6482165at2759"/>
<feature type="region of interest" description="Disordered" evidence="2">
    <location>
        <begin position="98"/>
        <end position="147"/>
    </location>
</feature>
<dbReference type="PANTHER" id="PTHR15739:SF4">
    <property type="entry name" value="F-BOX ONLY PROTEIN 41"/>
    <property type="match status" value="1"/>
</dbReference>
<organism evidence="4 5">
    <name type="scientific">Balaenoptera physalus</name>
    <name type="common">Fin whale</name>
    <name type="synonym">Balaena physalus</name>
    <dbReference type="NCBI Taxonomy" id="9770"/>
    <lineage>
        <taxon>Eukaryota</taxon>
        <taxon>Metazoa</taxon>
        <taxon>Chordata</taxon>
        <taxon>Craniata</taxon>
        <taxon>Vertebrata</taxon>
        <taxon>Euteleostomi</taxon>
        <taxon>Mammalia</taxon>
        <taxon>Eutheria</taxon>
        <taxon>Laurasiatheria</taxon>
        <taxon>Artiodactyla</taxon>
        <taxon>Whippomorpha</taxon>
        <taxon>Cetacea</taxon>
        <taxon>Mysticeti</taxon>
        <taxon>Balaenopteridae</taxon>
        <taxon>Balaenoptera</taxon>
    </lineage>
</organism>
<dbReference type="SUPFAM" id="SSF81383">
    <property type="entry name" value="F-box domain"/>
    <property type="match status" value="1"/>
</dbReference>
<feature type="compositionally biased region" description="Basic and acidic residues" evidence="2">
    <location>
        <begin position="1"/>
        <end position="33"/>
    </location>
</feature>
<evidence type="ECO:0000313" key="5">
    <source>
        <dbReference type="Proteomes" id="UP000437017"/>
    </source>
</evidence>
<evidence type="ECO:0000259" key="3">
    <source>
        <dbReference type="Pfam" id="PF12937"/>
    </source>
</evidence>
<gene>
    <name evidence="4" type="ORF">E2I00_010056</name>
</gene>
<dbReference type="InterPro" id="IPR036047">
    <property type="entry name" value="F-box-like_dom_sf"/>
</dbReference>
<protein>
    <recommendedName>
        <fullName evidence="3">F-box domain-containing protein</fullName>
    </recommendedName>
</protein>
<dbReference type="SUPFAM" id="SSF52047">
    <property type="entry name" value="RNI-like"/>
    <property type="match status" value="1"/>
</dbReference>